<organism evidence="4 5">
    <name type="scientific">Pseudonocardia xinjiangensis</name>
    <dbReference type="NCBI Taxonomy" id="75289"/>
    <lineage>
        <taxon>Bacteria</taxon>
        <taxon>Bacillati</taxon>
        <taxon>Actinomycetota</taxon>
        <taxon>Actinomycetes</taxon>
        <taxon>Pseudonocardiales</taxon>
        <taxon>Pseudonocardiaceae</taxon>
        <taxon>Pseudonocardia</taxon>
    </lineage>
</organism>
<proteinExistence type="inferred from homology"/>
<evidence type="ECO:0000313" key="4">
    <source>
        <dbReference type="EMBL" id="NMH82311.1"/>
    </source>
</evidence>
<dbReference type="Pfam" id="PF17853">
    <property type="entry name" value="GGDEF_2"/>
    <property type="match status" value="1"/>
</dbReference>
<dbReference type="EMBL" id="JAAXKY010000219">
    <property type="protein sequence ID" value="NMH82311.1"/>
    <property type="molecule type" value="Genomic_DNA"/>
</dbReference>
<dbReference type="SMART" id="SM00065">
    <property type="entry name" value="GAF"/>
    <property type="match status" value="1"/>
</dbReference>
<evidence type="ECO:0000313" key="5">
    <source>
        <dbReference type="Proteomes" id="UP001296706"/>
    </source>
</evidence>
<dbReference type="InterPro" id="IPR051448">
    <property type="entry name" value="CdaR-like_regulators"/>
</dbReference>
<dbReference type="Proteomes" id="UP001296706">
    <property type="component" value="Unassembled WGS sequence"/>
</dbReference>
<dbReference type="Pfam" id="PF13556">
    <property type="entry name" value="HTH_30"/>
    <property type="match status" value="1"/>
</dbReference>
<dbReference type="InterPro" id="IPR042070">
    <property type="entry name" value="PucR_C-HTH_sf"/>
</dbReference>
<dbReference type="Pfam" id="PF01590">
    <property type="entry name" value="GAF"/>
    <property type="match status" value="1"/>
</dbReference>
<sequence length="676" mass="69666">MGLHRVQSPLSAHGSVRSAESVPGGAPVLHHAGGARDPGLTAGVAVPVALSSDSPPAGGGGMITAVSRTALELLRLLAQDAPAERIDEQSRALAEADPQTAAVARELALRVRSGIDAQRRREAELSALVDIARDLASRPEPGGVLDAIVRRARSLLSTDVAYLTLADAEQGDTFMRATAGSVSAAFQALRLPQGAGLGGLVAQTRRPYWTADYPGDERYAHTSEIDSAVDEEGLVAICGTPLLVDGEFVGVLFAANRSRRPFNRSEVALLGSLAALAAVSLVQSRRAAETAQALAALSSAHAGIEQAAAAHDRFAGVVLSGGGVDDIAAALGELLGCWVAVLDVDDQRIASHGPAPAPGPDHDPLATAEAVRHSAASGRLAEAGGVWAVVVSAAGQRLGTLVLGGCAPLDSGQGRTVERAAMVTALVLLFRLRAAEADQRVRTDLLADLLGRPDGQIDGALVERGRLLGLRLQTPHVVAVCRGTRRGLHLAAATAGDGRGLAGEHHAEIVAVVPGRDPSAVAAVLSRRLGADDAQVTVGATGPVVPAAGLRDAYAEARRVTDALAAIGMRAGSAHDLGFAGLVTSTPGDVERYLHRVLGSVTEYDTRRGSDLLGTLEAYFAAGGSPRRAASALHVHVNTVAQRLDRIASLLGTDWQGPDRALEIQLALRLRRIRAG</sequence>
<keyword evidence="5" id="KW-1185">Reference proteome</keyword>
<comment type="caution">
    <text evidence="4">The sequence shown here is derived from an EMBL/GenBank/DDBJ whole genome shotgun (WGS) entry which is preliminary data.</text>
</comment>
<protein>
    <submittedName>
        <fullName evidence="4">GAF domain-containing protein</fullName>
    </submittedName>
</protein>
<accession>A0ABX1RR94</accession>
<comment type="similarity">
    <text evidence="1">Belongs to the CdaR family.</text>
</comment>
<gene>
    <name evidence="4" type="ORF">HF577_35140</name>
</gene>
<evidence type="ECO:0000256" key="1">
    <source>
        <dbReference type="ARBA" id="ARBA00006754"/>
    </source>
</evidence>
<dbReference type="SUPFAM" id="SSF55781">
    <property type="entry name" value="GAF domain-like"/>
    <property type="match status" value="1"/>
</dbReference>
<evidence type="ECO:0000259" key="3">
    <source>
        <dbReference type="SMART" id="SM00065"/>
    </source>
</evidence>
<dbReference type="InterPro" id="IPR003018">
    <property type="entry name" value="GAF"/>
</dbReference>
<dbReference type="PANTHER" id="PTHR33744:SF1">
    <property type="entry name" value="DNA-BINDING TRANSCRIPTIONAL ACTIVATOR ADER"/>
    <property type="match status" value="1"/>
</dbReference>
<reference evidence="4 5" key="1">
    <citation type="submission" date="2020-04" db="EMBL/GenBank/DDBJ databases">
        <authorList>
            <person name="Klaysubun C."/>
            <person name="Duangmal K."/>
            <person name="Lipun K."/>
        </authorList>
    </citation>
    <scope>NUCLEOTIDE SEQUENCE [LARGE SCALE GENOMIC DNA]</scope>
    <source>
        <strain evidence="4 5">JCM 11839</strain>
    </source>
</reference>
<dbReference type="PANTHER" id="PTHR33744">
    <property type="entry name" value="CARBOHYDRATE DIACID REGULATOR"/>
    <property type="match status" value="1"/>
</dbReference>
<feature type="domain" description="GAF" evidence="3">
    <location>
        <begin position="140"/>
        <end position="291"/>
    </location>
</feature>
<feature type="region of interest" description="Disordered" evidence="2">
    <location>
        <begin position="1"/>
        <end position="35"/>
    </location>
</feature>
<dbReference type="Gene3D" id="3.30.450.40">
    <property type="match status" value="1"/>
</dbReference>
<evidence type="ECO:0000256" key="2">
    <source>
        <dbReference type="SAM" id="MobiDB-lite"/>
    </source>
</evidence>
<dbReference type="InterPro" id="IPR025736">
    <property type="entry name" value="PucR_C-HTH_dom"/>
</dbReference>
<dbReference type="InterPro" id="IPR041522">
    <property type="entry name" value="CdaR_GGDEF"/>
</dbReference>
<name>A0ABX1RR94_9PSEU</name>
<dbReference type="Gene3D" id="1.10.10.2840">
    <property type="entry name" value="PucR C-terminal helix-turn-helix domain"/>
    <property type="match status" value="1"/>
</dbReference>
<dbReference type="InterPro" id="IPR029016">
    <property type="entry name" value="GAF-like_dom_sf"/>
</dbReference>